<dbReference type="GO" id="GO:0008296">
    <property type="term" value="F:3'-5'-DNA exonuclease activity"/>
    <property type="evidence" value="ECO:0007669"/>
    <property type="project" value="TreeGrafter"/>
</dbReference>
<dbReference type="InterPro" id="IPR032466">
    <property type="entry name" value="Metal_Hydrolase"/>
</dbReference>
<organism evidence="5 6">
    <name type="scientific">Tilletia horrida</name>
    <dbReference type="NCBI Taxonomy" id="155126"/>
    <lineage>
        <taxon>Eukaryota</taxon>
        <taxon>Fungi</taxon>
        <taxon>Dikarya</taxon>
        <taxon>Basidiomycota</taxon>
        <taxon>Ustilaginomycotina</taxon>
        <taxon>Exobasidiomycetes</taxon>
        <taxon>Tilletiales</taxon>
        <taxon>Tilletiaceae</taxon>
        <taxon>Tilletia</taxon>
    </lineage>
</organism>
<evidence type="ECO:0000256" key="4">
    <source>
        <dbReference type="ARBA" id="ARBA00022801"/>
    </source>
</evidence>
<dbReference type="PANTHER" id="PTHR10060:SF15">
    <property type="entry name" value="DEOXYRIBONUCLEASE TATDN1"/>
    <property type="match status" value="1"/>
</dbReference>
<evidence type="ECO:0000313" key="6">
    <source>
        <dbReference type="Proteomes" id="UP001176517"/>
    </source>
</evidence>
<accession>A0AAN6GJD6</accession>
<dbReference type="SUPFAM" id="SSF51556">
    <property type="entry name" value="Metallo-dependent hydrolases"/>
    <property type="match status" value="1"/>
</dbReference>
<keyword evidence="3" id="KW-0479">Metal-binding</keyword>
<dbReference type="PANTHER" id="PTHR10060">
    <property type="entry name" value="TATD FAMILY DEOXYRIBONUCLEASE"/>
    <property type="match status" value="1"/>
</dbReference>
<dbReference type="PROSITE" id="PS01091">
    <property type="entry name" value="TATD_3"/>
    <property type="match status" value="1"/>
</dbReference>
<evidence type="ECO:0000256" key="1">
    <source>
        <dbReference type="ARBA" id="ARBA00009275"/>
    </source>
</evidence>
<name>A0AAN6GJD6_9BASI</name>
<dbReference type="Proteomes" id="UP001176517">
    <property type="component" value="Unassembled WGS sequence"/>
</dbReference>
<keyword evidence="4" id="KW-0378">Hydrolase</keyword>
<dbReference type="Gene3D" id="3.20.20.140">
    <property type="entry name" value="Metal-dependent hydrolases"/>
    <property type="match status" value="1"/>
</dbReference>
<dbReference type="EMBL" id="JAPDMZ010000279">
    <property type="protein sequence ID" value="KAK0544510.1"/>
    <property type="molecule type" value="Genomic_DNA"/>
</dbReference>
<dbReference type="CDD" id="cd01310">
    <property type="entry name" value="TatD_DNAse"/>
    <property type="match status" value="1"/>
</dbReference>
<keyword evidence="2" id="KW-0540">Nuclease</keyword>
<dbReference type="InterPro" id="IPR050891">
    <property type="entry name" value="TatD-type_Hydrolase"/>
</dbReference>
<dbReference type="InterPro" id="IPR001130">
    <property type="entry name" value="TatD-like"/>
</dbReference>
<dbReference type="GO" id="GO:0046872">
    <property type="term" value="F:metal ion binding"/>
    <property type="evidence" value="ECO:0007669"/>
    <property type="project" value="UniProtKB-KW"/>
</dbReference>
<sequence>MTSSANIPPLVEIGFNLVDDQYQGKYHGKRAHDADLNRVLDRARAAGVHRTVATVGSLRHEAERTLELIAPHPDIFTTVGCHPTRSTELEKHPKGAQGFEEDILRLVRKGGSKVVALGECGLDKDRLHFAPLEAQQKAFDLQLSLAARLKLPLFLHSRSSREEFKAAVEPHLPALREALAADDAPALPSVVETGSEKKLARLGVVHSFTGTIEEAAELIAMGFFIGINGCSLKTDENLAVVKTLPLDRLMLETDAPWCDIRQTHASNVHLQAWKDAHPDQATLAFPPTTKKEKYKDTAMVKGRNEPCSLLGVAAVVAALKGVSVEEVAAVTTANAKWLFRGL</sequence>
<dbReference type="GO" id="GO:0005829">
    <property type="term" value="C:cytosol"/>
    <property type="evidence" value="ECO:0007669"/>
    <property type="project" value="TreeGrafter"/>
</dbReference>
<evidence type="ECO:0000256" key="3">
    <source>
        <dbReference type="ARBA" id="ARBA00022723"/>
    </source>
</evidence>
<dbReference type="AlphaFoldDB" id="A0AAN6GJD6"/>
<proteinExistence type="inferred from homology"/>
<comment type="caution">
    <text evidence="5">The sequence shown here is derived from an EMBL/GenBank/DDBJ whole genome shotgun (WGS) entry which is preliminary data.</text>
</comment>
<gene>
    <name evidence="5" type="ORF">OC846_006049</name>
</gene>
<protein>
    <submittedName>
        <fullName evidence="5">Uncharacterized protein</fullName>
    </submittedName>
</protein>
<reference evidence="5" key="1">
    <citation type="journal article" date="2023" name="PhytoFront">
        <title>Draft Genome Resources of Seven Strains of Tilletia horrida, Causal Agent of Kernel Smut of Rice.</title>
        <authorList>
            <person name="Khanal S."/>
            <person name="Antony Babu S."/>
            <person name="Zhou X.G."/>
        </authorList>
    </citation>
    <scope>NUCLEOTIDE SEQUENCE</scope>
    <source>
        <strain evidence="5">TX6</strain>
    </source>
</reference>
<keyword evidence="6" id="KW-1185">Reference proteome</keyword>
<dbReference type="InterPro" id="IPR018228">
    <property type="entry name" value="DNase_TatD-rel_CS"/>
</dbReference>
<evidence type="ECO:0000256" key="2">
    <source>
        <dbReference type="ARBA" id="ARBA00022722"/>
    </source>
</evidence>
<comment type="similarity">
    <text evidence="1">Belongs to the metallo-dependent hydrolases superfamily. TatD-type hydrolase family.</text>
</comment>
<dbReference type="Pfam" id="PF01026">
    <property type="entry name" value="TatD_DNase"/>
    <property type="match status" value="1"/>
</dbReference>
<evidence type="ECO:0000313" key="5">
    <source>
        <dbReference type="EMBL" id="KAK0544510.1"/>
    </source>
</evidence>